<proteinExistence type="predicted"/>
<dbReference type="EMBL" id="HG322949">
    <property type="protein sequence ID" value="CDG83501.1"/>
    <property type="molecule type" value="Genomic_DNA"/>
</dbReference>
<organism evidence="3 4">
    <name type="scientific">Janthinobacterium agaricidamnosum NBRC 102515 = DSM 9628</name>
    <dbReference type="NCBI Taxonomy" id="1349767"/>
    <lineage>
        <taxon>Bacteria</taxon>
        <taxon>Pseudomonadati</taxon>
        <taxon>Pseudomonadota</taxon>
        <taxon>Betaproteobacteria</taxon>
        <taxon>Burkholderiales</taxon>
        <taxon>Oxalobacteraceae</taxon>
        <taxon>Janthinobacterium</taxon>
    </lineage>
</organism>
<keyword evidence="1" id="KW-0472">Membrane</keyword>
<keyword evidence="2" id="KW-0732">Signal</keyword>
<feature type="transmembrane region" description="Helical" evidence="1">
    <location>
        <begin position="95"/>
        <end position="128"/>
    </location>
</feature>
<dbReference type="PATRIC" id="fig|1349767.4.peg.4591"/>
<evidence type="ECO:0000256" key="2">
    <source>
        <dbReference type="SAM" id="SignalP"/>
    </source>
</evidence>
<dbReference type="PIRSF" id="PIRSF016919">
    <property type="entry name" value="HupE_UreJ"/>
    <property type="match status" value="1"/>
</dbReference>
<dbReference type="KEGG" id="jag:GJA_2872"/>
<dbReference type="Proteomes" id="UP000027604">
    <property type="component" value="Chromosome I"/>
</dbReference>
<evidence type="ECO:0000313" key="4">
    <source>
        <dbReference type="Proteomes" id="UP000027604"/>
    </source>
</evidence>
<feature type="transmembrane region" description="Helical" evidence="1">
    <location>
        <begin position="168"/>
        <end position="186"/>
    </location>
</feature>
<dbReference type="InterPro" id="IPR007038">
    <property type="entry name" value="HupE_UreJ"/>
</dbReference>
<keyword evidence="4" id="KW-1185">Reference proteome</keyword>
<keyword evidence="1" id="KW-0812">Transmembrane</keyword>
<feature type="chain" id="PRO_5004798561" evidence="2">
    <location>
        <begin position="25"/>
        <end position="187"/>
    </location>
</feature>
<name>W0V6K3_9BURK</name>
<evidence type="ECO:0000256" key="1">
    <source>
        <dbReference type="SAM" id="Phobius"/>
    </source>
</evidence>
<accession>W0V6K3</accession>
<sequence length="187" mass="18830">MKQITLPRAAIAGVLALSALPASAHPLTNAVSVTFSAGFMHPFTGLDHLLAMLGVGMWSTQQGKSAALPLAFLVMMLVGAVTGVAGLTIPGLEMGIAASVALTGVVIALATRLPGWASMTMVCAFALLHGNAHGHELPHFQSAAGFMVASTLLLVSGRLIGLVTAERVVRAAGAAIAATGVVLMGLN</sequence>
<dbReference type="RefSeq" id="WP_081905395.1">
    <property type="nucleotide sequence ID" value="NZ_BCTH01000034.1"/>
</dbReference>
<feature type="signal peptide" evidence="2">
    <location>
        <begin position="1"/>
        <end position="24"/>
    </location>
</feature>
<keyword evidence="1" id="KW-1133">Transmembrane helix</keyword>
<dbReference type="STRING" id="1349767.GJA_2872"/>
<gene>
    <name evidence="3" type="ORF">GJA_2872</name>
</gene>
<protein>
    <submittedName>
        <fullName evidence="3">HupE / UreJ family protein</fullName>
    </submittedName>
</protein>
<dbReference type="Pfam" id="PF04955">
    <property type="entry name" value="HupE_UreJ"/>
    <property type="match status" value="1"/>
</dbReference>
<dbReference type="AlphaFoldDB" id="W0V6K3"/>
<dbReference type="eggNOG" id="COG2370">
    <property type="taxonomic scope" value="Bacteria"/>
</dbReference>
<feature type="transmembrane region" description="Helical" evidence="1">
    <location>
        <begin position="70"/>
        <end position="89"/>
    </location>
</feature>
<evidence type="ECO:0000313" key="3">
    <source>
        <dbReference type="EMBL" id="CDG83501.1"/>
    </source>
</evidence>
<reference evidence="3 4" key="1">
    <citation type="journal article" date="2015" name="Genome Announc.">
        <title>Genome Sequence of Mushroom Soft-Rot Pathogen Janthinobacterium agaricidamnosum.</title>
        <authorList>
            <person name="Graupner K."/>
            <person name="Lackner G."/>
            <person name="Hertweck C."/>
        </authorList>
    </citation>
    <scope>NUCLEOTIDE SEQUENCE [LARGE SCALE GENOMIC DNA]</scope>
    <source>
        <strain evidence="4">NBRC 102515 / DSM 9628</strain>
    </source>
</reference>
<dbReference type="HOGENOM" id="CLU_088877_0_1_4"/>
<feature type="transmembrane region" description="Helical" evidence="1">
    <location>
        <begin position="140"/>
        <end position="162"/>
    </location>
</feature>